<evidence type="ECO:0000313" key="1">
    <source>
        <dbReference type="EMBL" id="BCE73931.1"/>
    </source>
</evidence>
<sequence length="355" mass="39536">MENPGMKATRSTRKTGVVCHTLANNWGRSAMEIRREEQLNPVADEVLALTSIVRPILTGVLYALKADVVAEAGGHLNVKLKMLPRLYRPGDVGICFEYAVHEAMNSGDARVLERMETALKLCNIKRPQPKSILFGIEKTGAVQLIDTAKNILTDESRTLAGKVGQPPKLRSRLNTIAAAFRRPATRAALPYSIRGLWKADLFVGSLDTQQWVGTTVKINPAHLEGAAGLRVGIIPTRQGQNDRVRLDDGRGLVICPLHHDADFMQAFYEGWRIVQAFIASDAKVPPERRLPRPVDREICRMLEERREFPAIEVIEDLRIFGQPELLKTVAREVDRQDLKGETDTSMLVAPLSRTV</sequence>
<gene>
    <name evidence="1" type="ORF">XF8B_40420</name>
</gene>
<proteinExistence type="predicted"/>
<reference evidence="1" key="1">
    <citation type="submission" date="2020-05" db="EMBL/GenBank/DDBJ databases">
        <title>Complete genome sequence of Bradyrhizobium diazoefficiens XF8 isolated from soybean nodule.</title>
        <authorList>
            <person name="Noda R."/>
            <person name="Kakizaki K."/>
            <person name="Minamisawa K."/>
        </authorList>
    </citation>
    <scope>NUCLEOTIDE SEQUENCE</scope>
    <source>
        <strain evidence="1">XF8</strain>
    </source>
</reference>
<dbReference type="AlphaFoldDB" id="A0A810BEN8"/>
<accession>A0A810BEN8</accession>
<protein>
    <submittedName>
        <fullName evidence="1">Uncharacterized protein</fullName>
    </submittedName>
</protein>
<dbReference type="EMBL" id="AP023097">
    <property type="protein sequence ID" value="BCE73931.1"/>
    <property type="molecule type" value="Genomic_DNA"/>
</dbReference>
<organism evidence="1">
    <name type="scientific">Bradyrhizobium diazoefficiens</name>
    <dbReference type="NCBI Taxonomy" id="1355477"/>
    <lineage>
        <taxon>Bacteria</taxon>
        <taxon>Pseudomonadati</taxon>
        <taxon>Pseudomonadota</taxon>
        <taxon>Alphaproteobacteria</taxon>
        <taxon>Hyphomicrobiales</taxon>
        <taxon>Nitrobacteraceae</taxon>
        <taxon>Bradyrhizobium</taxon>
    </lineage>
</organism>
<name>A0A810BEN8_9BRAD</name>